<dbReference type="PANTHER" id="PTHR32015:SF1">
    <property type="entry name" value="LIPASE"/>
    <property type="match status" value="1"/>
</dbReference>
<dbReference type="GO" id="GO:0016787">
    <property type="term" value="F:hydrolase activity"/>
    <property type="evidence" value="ECO:0007669"/>
    <property type="project" value="UniProtKB-KW"/>
</dbReference>
<keyword evidence="4" id="KW-1185">Reference proteome</keyword>
<organism evidence="3 4">
    <name type="scientific">Rhodococcus oryzae</name>
    <dbReference type="NCBI Taxonomy" id="2571143"/>
    <lineage>
        <taxon>Bacteria</taxon>
        <taxon>Bacillati</taxon>
        <taxon>Actinomycetota</taxon>
        <taxon>Actinomycetes</taxon>
        <taxon>Mycobacteriales</taxon>
        <taxon>Nocardiaceae</taxon>
        <taxon>Rhodococcus</taxon>
    </lineage>
</organism>
<protein>
    <submittedName>
        <fullName evidence="3">Alpha/beta fold hydrolase</fullName>
    </submittedName>
</protein>
<gene>
    <name evidence="3" type="ORF">FCG67_24440</name>
</gene>
<dbReference type="InterPro" id="IPR029058">
    <property type="entry name" value="AB_hydrolase_fold"/>
</dbReference>
<keyword evidence="2" id="KW-0732">Signal</keyword>
<feature type="region of interest" description="Disordered" evidence="1">
    <location>
        <begin position="26"/>
        <end position="46"/>
    </location>
</feature>
<dbReference type="EMBL" id="SUMD01000019">
    <property type="protein sequence ID" value="TJZ73419.1"/>
    <property type="molecule type" value="Genomic_DNA"/>
</dbReference>
<dbReference type="SUPFAM" id="SSF53474">
    <property type="entry name" value="alpha/beta-Hydrolases"/>
    <property type="match status" value="1"/>
</dbReference>
<evidence type="ECO:0000313" key="3">
    <source>
        <dbReference type="EMBL" id="TJZ73419.1"/>
    </source>
</evidence>
<evidence type="ECO:0000256" key="1">
    <source>
        <dbReference type="SAM" id="MobiDB-lite"/>
    </source>
</evidence>
<reference evidence="3 4" key="1">
    <citation type="submission" date="2019-04" db="EMBL/GenBank/DDBJ databases">
        <title>Rhodococcus oryzae sp. nov., a novel actinomycete isolated from rhizosphere soil of rice (Oryza sativa L.).</title>
        <authorList>
            <person name="Li C."/>
        </authorList>
    </citation>
    <scope>NUCLEOTIDE SEQUENCE [LARGE SCALE GENOMIC DNA]</scope>
    <source>
        <strain evidence="3 4">NEAU-CX67</strain>
    </source>
</reference>
<proteinExistence type="predicted"/>
<dbReference type="InterPro" id="IPR002918">
    <property type="entry name" value="Lipase_EstA/Esterase_EstB"/>
</dbReference>
<keyword evidence="3" id="KW-0378">Hydrolase</keyword>
<dbReference type="Pfam" id="PF01674">
    <property type="entry name" value="Lipase_2"/>
    <property type="match status" value="1"/>
</dbReference>
<dbReference type="PANTHER" id="PTHR32015">
    <property type="entry name" value="FASTING INDUCED LIPASE"/>
    <property type="match status" value="1"/>
</dbReference>
<name>A0ABY2RD75_9NOCA</name>
<dbReference type="Proteomes" id="UP000305109">
    <property type="component" value="Unassembled WGS sequence"/>
</dbReference>
<dbReference type="Gene3D" id="3.40.50.1820">
    <property type="entry name" value="alpha/beta hydrolase"/>
    <property type="match status" value="1"/>
</dbReference>
<evidence type="ECO:0000313" key="4">
    <source>
        <dbReference type="Proteomes" id="UP000305109"/>
    </source>
</evidence>
<evidence type="ECO:0000256" key="2">
    <source>
        <dbReference type="SAM" id="SignalP"/>
    </source>
</evidence>
<feature type="chain" id="PRO_5045385244" evidence="2">
    <location>
        <begin position="21"/>
        <end position="298"/>
    </location>
</feature>
<comment type="caution">
    <text evidence="3">The sequence shown here is derived from an EMBL/GenBank/DDBJ whole genome shotgun (WGS) entry which is preliminary data.</text>
</comment>
<sequence length="298" mass="30536">MIRRAGTALIALGALTFAVAAPAGAGSAGDSEPAEAPPGANIWECKPTADHPRPVVLLHGTMSNQNSWDRLSPELAADGYCVFTLNYGQDPTSMMGSMGMYATGDIPTSARQVGAFVGRVLESTGTDQVDVVAHSQGGVVARQFLRFEGGANADHPSQNKVRKLITLGATNHGTTMSGMAELAKRIPPIVGLAEGVAGKASVQQLVGSPVITALNSGGDTMPGIDYTVVASRNDSISTPPEATFLAAGPGATVENLWIQDLCAADHSDHIALAASPTAGYVVRKALDPSFSADPCSGK</sequence>
<feature type="signal peptide" evidence="2">
    <location>
        <begin position="1"/>
        <end position="20"/>
    </location>
</feature>
<accession>A0ABY2RD75</accession>